<feature type="transmembrane region" description="Helical" evidence="6">
    <location>
        <begin position="254"/>
        <end position="273"/>
    </location>
</feature>
<dbReference type="PANTHER" id="PTHR42920:SF5">
    <property type="entry name" value="EAMA DOMAIN-CONTAINING PROTEIN"/>
    <property type="match status" value="1"/>
</dbReference>
<dbReference type="PANTHER" id="PTHR42920">
    <property type="entry name" value="OS03G0707200 PROTEIN-RELATED"/>
    <property type="match status" value="1"/>
</dbReference>
<evidence type="ECO:0000256" key="2">
    <source>
        <dbReference type="ARBA" id="ARBA00022475"/>
    </source>
</evidence>
<dbReference type="AlphaFoldDB" id="A0A0S4LIT8"/>
<feature type="transmembrane region" description="Helical" evidence="6">
    <location>
        <begin position="84"/>
        <end position="106"/>
    </location>
</feature>
<evidence type="ECO:0000259" key="7">
    <source>
        <dbReference type="Pfam" id="PF00892"/>
    </source>
</evidence>
<feature type="transmembrane region" description="Helical" evidence="6">
    <location>
        <begin position="60"/>
        <end position="78"/>
    </location>
</feature>
<dbReference type="STRING" id="1742972.COMA1_40081"/>
<organism evidence="8 9">
    <name type="scientific">Candidatus Nitrospira nitrosa</name>
    <dbReference type="NCBI Taxonomy" id="1742972"/>
    <lineage>
        <taxon>Bacteria</taxon>
        <taxon>Pseudomonadati</taxon>
        <taxon>Nitrospirota</taxon>
        <taxon>Nitrospiria</taxon>
        <taxon>Nitrospirales</taxon>
        <taxon>Nitrospiraceae</taxon>
        <taxon>Nitrospira</taxon>
    </lineage>
</organism>
<dbReference type="InterPro" id="IPR000620">
    <property type="entry name" value="EamA_dom"/>
</dbReference>
<dbReference type="Pfam" id="PF00892">
    <property type="entry name" value="EamA"/>
    <property type="match status" value="2"/>
</dbReference>
<dbReference type="Proteomes" id="UP000199032">
    <property type="component" value="Unassembled WGS sequence"/>
</dbReference>
<feature type="transmembrane region" description="Helical" evidence="6">
    <location>
        <begin position="229"/>
        <end position="248"/>
    </location>
</feature>
<comment type="subcellular location">
    <subcellularLocation>
        <location evidence="1">Cell membrane</location>
        <topology evidence="1">Multi-pass membrane protein</topology>
    </subcellularLocation>
</comment>
<evidence type="ECO:0000256" key="4">
    <source>
        <dbReference type="ARBA" id="ARBA00022989"/>
    </source>
</evidence>
<evidence type="ECO:0000256" key="1">
    <source>
        <dbReference type="ARBA" id="ARBA00004651"/>
    </source>
</evidence>
<reference evidence="8 9" key="1">
    <citation type="submission" date="2015-10" db="EMBL/GenBank/DDBJ databases">
        <authorList>
            <person name="Gilbert D.G."/>
        </authorList>
    </citation>
    <scope>NUCLEOTIDE SEQUENCE [LARGE SCALE GENOMIC DNA]</scope>
    <source>
        <strain evidence="8">COMA1</strain>
    </source>
</reference>
<accession>A0A0S4LIT8</accession>
<proteinExistence type="predicted"/>
<dbReference type="SUPFAM" id="SSF103481">
    <property type="entry name" value="Multidrug resistance efflux transporter EmrE"/>
    <property type="match status" value="2"/>
</dbReference>
<evidence type="ECO:0000256" key="5">
    <source>
        <dbReference type="ARBA" id="ARBA00023136"/>
    </source>
</evidence>
<feature type="transmembrane region" description="Helical" evidence="6">
    <location>
        <begin position="33"/>
        <end position="51"/>
    </location>
</feature>
<evidence type="ECO:0000256" key="3">
    <source>
        <dbReference type="ARBA" id="ARBA00022692"/>
    </source>
</evidence>
<name>A0A0S4LIT8_9BACT</name>
<keyword evidence="4 6" id="KW-1133">Transmembrane helix</keyword>
<keyword evidence="2" id="KW-1003">Cell membrane</keyword>
<keyword evidence="5 6" id="KW-0472">Membrane</keyword>
<dbReference type="InterPro" id="IPR051258">
    <property type="entry name" value="Diverse_Substrate_Transporter"/>
</dbReference>
<keyword evidence="9" id="KW-1185">Reference proteome</keyword>
<feature type="transmembrane region" description="Helical" evidence="6">
    <location>
        <begin position="113"/>
        <end position="133"/>
    </location>
</feature>
<feature type="transmembrane region" description="Helical" evidence="6">
    <location>
        <begin position="197"/>
        <end position="217"/>
    </location>
</feature>
<feature type="transmembrane region" description="Helical" evidence="6">
    <location>
        <begin position="167"/>
        <end position="185"/>
    </location>
</feature>
<dbReference type="OrthoDB" id="9804865at2"/>
<sequence>MPRLALLLTSLIWGATFPATKAALEQIPPLSFLLLRFFLGTLLILVWLVIGRRRLHHDRAVLIAAAFSTLFLFLGYLLQTVGLAYTTASNSAFLTALYVIFVPLILLRVDRRVVLATVIAVVGLWLLVKPNASMNRGDLMTLGCAVAFAGHIICLERFTRQVDAPSLLVWQMAAMTVLFLPAPWWEDVPGSAFSPTPVLLTGLVVTGVLATLAFAVQMWAQRLVPAQQVALLFASEPVYAAWLSWYVLGETLDVQGWIGSALIILAVIIGAVGG</sequence>
<feature type="transmembrane region" description="Helical" evidence="6">
    <location>
        <begin position="139"/>
        <end position="155"/>
    </location>
</feature>
<evidence type="ECO:0000313" key="8">
    <source>
        <dbReference type="EMBL" id="CUS37491.1"/>
    </source>
</evidence>
<dbReference type="EMBL" id="CZQA01000010">
    <property type="protein sequence ID" value="CUS37491.1"/>
    <property type="molecule type" value="Genomic_DNA"/>
</dbReference>
<dbReference type="RefSeq" id="WP_090749960.1">
    <property type="nucleotide sequence ID" value="NZ_CZQA01000010.1"/>
</dbReference>
<evidence type="ECO:0000313" key="9">
    <source>
        <dbReference type="Proteomes" id="UP000199032"/>
    </source>
</evidence>
<dbReference type="InterPro" id="IPR037185">
    <property type="entry name" value="EmrE-like"/>
</dbReference>
<keyword evidence="3 6" id="KW-0812">Transmembrane</keyword>
<evidence type="ECO:0000256" key="6">
    <source>
        <dbReference type="SAM" id="Phobius"/>
    </source>
</evidence>
<dbReference type="GO" id="GO:0005886">
    <property type="term" value="C:plasma membrane"/>
    <property type="evidence" value="ECO:0007669"/>
    <property type="project" value="UniProtKB-SubCell"/>
</dbReference>
<feature type="domain" description="EamA" evidence="7">
    <location>
        <begin position="136"/>
        <end position="269"/>
    </location>
</feature>
<gene>
    <name evidence="8" type="ORF">COMA1_40081</name>
</gene>
<feature type="domain" description="EamA" evidence="7">
    <location>
        <begin position="4"/>
        <end position="128"/>
    </location>
</feature>
<protein>
    <submittedName>
        <fullName evidence="8">Putative Transporter, eamA family</fullName>
    </submittedName>
</protein>